<sequence length="175" mass="19953">MPLNVHPQQQSVTVPKEWFENRTELEGGQSSAKRPTLEEIEDAVNYLISLHNQKQQNRDNSIWTRCISCFGLQRKPLKAKHIDQILNSLKRGVILMELTLIISIRKWEKARTSSENCDNRLSLSREDHLKELGKFNVPTLTPSSSSCEMEERGTSGSTSQVERCNEETTKLGADE</sequence>
<dbReference type="Proteomes" id="UP000008068">
    <property type="component" value="Unassembled WGS sequence"/>
</dbReference>
<feature type="compositionally biased region" description="Polar residues" evidence="1">
    <location>
        <begin position="138"/>
        <end position="147"/>
    </location>
</feature>
<proteinExistence type="predicted"/>
<evidence type="ECO:0000313" key="3">
    <source>
        <dbReference type="Proteomes" id="UP000008068"/>
    </source>
</evidence>
<dbReference type="AlphaFoldDB" id="G0P2I1"/>
<name>G0P2I1_CAEBE</name>
<dbReference type="EMBL" id="GL380026">
    <property type="protein sequence ID" value="EGT43285.1"/>
    <property type="molecule type" value="Genomic_DNA"/>
</dbReference>
<keyword evidence="3" id="KW-1185">Reference proteome</keyword>
<protein>
    <submittedName>
        <fullName evidence="2">Uncharacterized protein</fullName>
    </submittedName>
</protein>
<feature type="compositionally biased region" description="Basic and acidic residues" evidence="1">
    <location>
        <begin position="163"/>
        <end position="175"/>
    </location>
</feature>
<evidence type="ECO:0000313" key="2">
    <source>
        <dbReference type="EMBL" id="EGT43285.1"/>
    </source>
</evidence>
<feature type="region of interest" description="Disordered" evidence="1">
    <location>
        <begin position="134"/>
        <end position="175"/>
    </location>
</feature>
<evidence type="ECO:0000256" key="1">
    <source>
        <dbReference type="SAM" id="MobiDB-lite"/>
    </source>
</evidence>
<organism evidence="3">
    <name type="scientific">Caenorhabditis brenneri</name>
    <name type="common">Nematode worm</name>
    <dbReference type="NCBI Taxonomy" id="135651"/>
    <lineage>
        <taxon>Eukaryota</taxon>
        <taxon>Metazoa</taxon>
        <taxon>Ecdysozoa</taxon>
        <taxon>Nematoda</taxon>
        <taxon>Chromadorea</taxon>
        <taxon>Rhabditida</taxon>
        <taxon>Rhabditina</taxon>
        <taxon>Rhabditomorpha</taxon>
        <taxon>Rhabditoidea</taxon>
        <taxon>Rhabditidae</taxon>
        <taxon>Peloderinae</taxon>
        <taxon>Caenorhabditis</taxon>
    </lineage>
</organism>
<gene>
    <name evidence="2" type="ORF">CAEBREN_15551</name>
</gene>
<dbReference type="HOGENOM" id="CLU_1533924_0_0_1"/>
<dbReference type="InParanoid" id="G0P2I1"/>
<reference evidence="3" key="1">
    <citation type="submission" date="2011-07" db="EMBL/GenBank/DDBJ databases">
        <authorList>
            <consortium name="Caenorhabditis brenneri Sequencing and Analysis Consortium"/>
            <person name="Wilson R.K."/>
        </authorList>
    </citation>
    <scope>NUCLEOTIDE SEQUENCE [LARGE SCALE GENOMIC DNA]</scope>
    <source>
        <strain evidence="3">PB2801</strain>
    </source>
</reference>
<accession>G0P2I1</accession>